<protein>
    <submittedName>
        <fullName evidence="1">Unannotated protein</fullName>
    </submittedName>
</protein>
<dbReference type="AlphaFoldDB" id="A0A6J7R2D7"/>
<dbReference type="PANTHER" id="PTHR30528">
    <property type="entry name" value="CYTOPLASMIC PROTEIN"/>
    <property type="match status" value="1"/>
</dbReference>
<name>A0A6J7R2D7_9ZZZZ</name>
<sequence>MAVEYLLDVGQVVCSSRIGWRRVYDLAERVVPIDLREHPDWSDDDGVVGPSDDACLRALVTDGARTVGVGTPGDIADVHRLTIAEVERHAADAGLVRVHVTGWPQKSWATQESLDWLAAGVRATHRTTLLSPFDSLVWHRGRTERLFGMAHRLEAYTPAAKRVHGYFAMPVLHKGALVARVDPRRDGQTLVASTVTFEAVSAGRIPDESIRGTAAALREAARWVGCSGIRVGAVVPSVAAPALAHALSTS</sequence>
<evidence type="ECO:0000313" key="1">
    <source>
        <dbReference type="EMBL" id="CAB5023545.1"/>
    </source>
</evidence>
<reference evidence="1" key="1">
    <citation type="submission" date="2020-05" db="EMBL/GenBank/DDBJ databases">
        <authorList>
            <person name="Chiriac C."/>
            <person name="Salcher M."/>
            <person name="Ghai R."/>
            <person name="Kavagutti S V."/>
        </authorList>
    </citation>
    <scope>NUCLEOTIDE SEQUENCE</scope>
</reference>
<dbReference type="EMBL" id="CAFBPD010000293">
    <property type="protein sequence ID" value="CAB5023545.1"/>
    <property type="molecule type" value="Genomic_DNA"/>
</dbReference>
<proteinExistence type="predicted"/>
<dbReference type="PANTHER" id="PTHR30528:SF0">
    <property type="entry name" value="CYTOPLASMIC PROTEIN"/>
    <property type="match status" value="1"/>
</dbReference>
<dbReference type="Pfam" id="PF06224">
    <property type="entry name" value="AlkZ-like"/>
    <property type="match status" value="1"/>
</dbReference>
<accession>A0A6J7R2D7</accession>
<gene>
    <name evidence="1" type="ORF">UFOPK4061_01536</name>
</gene>
<dbReference type="InterPro" id="IPR009351">
    <property type="entry name" value="AlkZ-like"/>
</dbReference>
<organism evidence="1">
    <name type="scientific">freshwater metagenome</name>
    <dbReference type="NCBI Taxonomy" id="449393"/>
    <lineage>
        <taxon>unclassified sequences</taxon>
        <taxon>metagenomes</taxon>
        <taxon>ecological metagenomes</taxon>
    </lineage>
</organism>